<sequence>MPAEDHGPAPAGARGAAAEKVCSAIAEMAERSMTLACAESLTGGALCSAFVEIPGASAVLRGSVTAYAVDLKASILGVDGELLRTKGPVEERVALDMARGVCRIMGADVALATTGVAGPGPADGHAAGTVWVACTGKLGERARLCRFHGGRSDVRAQAVEAAVDLLTELLCMTLR</sequence>
<organism evidence="2 3">
    <name type="scientific">Peptidiphaga gingivicola</name>
    <dbReference type="NCBI Taxonomy" id="2741497"/>
    <lineage>
        <taxon>Bacteria</taxon>
        <taxon>Bacillati</taxon>
        <taxon>Actinomycetota</taxon>
        <taxon>Actinomycetes</taxon>
        <taxon>Actinomycetales</taxon>
        <taxon>Actinomycetaceae</taxon>
        <taxon>Peptidiphaga</taxon>
    </lineage>
</organism>
<dbReference type="STRING" id="1823756.A4H34_09505"/>
<dbReference type="RefSeq" id="WP_064231931.1">
    <property type="nucleotide sequence ID" value="NZ_LVZK01000003.1"/>
</dbReference>
<dbReference type="EMBL" id="LVZK01000003">
    <property type="protein sequence ID" value="OAP85328.1"/>
    <property type="molecule type" value="Genomic_DNA"/>
</dbReference>
<evidence type="ECO:0000313" key="2">
    <source>
        <dbReference type="EMBL" id="OAP85328.1"/>
    </source>
</evidence>
<name>A0A179B0T9_9ACTO</name>
<keyword evidence="3" id="KW-1185">Reference proteome</keyword>
<dbReference type="AlphaFoldDB" id="A0A179B0T9"/>
<dbReference type="Gene3D" id="3.90.950.20">
    <property type="entry name" value="CinA-like"/>
    <property type="match status" value="1"/>
</dbReference>
<accession>A0A179B0T9</accession>
<evidence type="ECO:0000259" key="1">
    <source>
        <dbReference type="Pfam" id="PF02464"/>
    </source>
</evidence>
<reference evidence="2 3" key="1">
    <citation type="submission" date="2016-04" db="EMBL/GenBank/DDBJ databases">
        <title>Peptidophaga gingivicola gen. nov., sp. nov., isolated from human subgingival plaque.</title>
        <authorList>
            <person name="Beall C.J."/>
            <person name="Mokrzan E.M."/>
            <person name="Griffen A.L."/>
            <person name="Leys E.J."/>
        </authorList>
    </citation>
    <scope>NUCLEOTIDE SEQUENCE [LARGE SCALE GENOMIC DNA]</scope>
    <source>
        <strain evidence="2 3">BA112</strain>
    </source>
</reference>
<gene>
    <name evidence="2" type="ORF">A4H34_09505</name>
</gene>
<dbReference type="InterPro" id="IPR036653">
    <property type="entry name" value="CinA-like_C"/>
</dbReference>
<evidence type="ECO:0000313" key="3">
    <source>
        <dbReference type="Proteomes" id="UP000078368"/>
    </source>
</evidence>
<protein>
    <submittedName>
        <fullName evidence="2">Competence protein</fullName>
    </submittedName>
</protein>
<dbReference type="SUPFAM" id="SSF142433">
    <property type="entry name" value="CinA-like"/>
    <property type="match status" value="1"/>
</dbReference>
<comment type="caution">
    <text evidence="2">The sequence shown here is derived from an EMBL/GenBank/DDBJ whole genome shotgun (WGS) entry which is preliminary data.</text>
</comment>
<feature type="domain" description="CinA C-terminal" evidence="1">
    <location>
        <begin position="25"/>
        <end position="169"/>
    </location>
</feature>
<dbReference type="Pfam" id="PF02464">
    <property type="entry name" value="CinA"/>
    <property type="match status" value="1"/>
</dbReference>
<dbReference type="InterPro" id="IPR008136">
    <property type="entry name" value="CinA_C"/>
</dbReference>
<proteinExistence type="predicted"/>
<dbReference type="NCBIfam" id="TIGR00199">
    <property type="entry name" value="PncC_domain"/>
    <property type="match status" value="1"/>
</dbReference>
<dbReference type="Proteomes" id="UP000078368">
    <property type="component" value="Unassembled WGS sequence"/>
</dbReference>